<gene>
    <name evidence="2" type="ORF">PHISCL_08914</name>
</gene>
<evidence type="ECO:0000256" key="1">
    <source>
        <dbReference type="SAM" id="MobiDB-lite"/>
    </source>
</evidence>
<reference evidence="3" key="1">
    <citation type="submission" date="2017-02" db="EMBL/GenBank/DDBJ databases">
        <authorList>
            <person name="Tafer H."/>
            <person name="Lopandic K."/>
        </authorList>
    </citation>
    <scope>NUCLEOTIDE SEQUENCE [LARGE SCALE GENOMIC DNA]</scope>
    <source>
        <strain evidence="3">CBS 366.77</strain>
    </source>
</reference>
<evidence type="ECO:0000313" key="3">
    <source>
        <dbReference type="Proteomes" id="UP000266188"/>
    </source>
</evidence>
<dbReference type="EMBL" id="MVGC01000499">
    <property type="protein sequence ID" value="RJE18750.1"/>
    <property type="molecule type" value="Genomic_DNA"/>
</dbReference>
<dbReference type="STRING" id="2070753.A0A3A2Z7Z8"/>
<dbReference type="OrthoDB" id="5395975at2759"/>
<feature type="region of interest" description="Disordered" evidence="1">
    <location>
        <begin position="43"/>
        <end position="164"/>
    </location>
</feature>
<protein>
    <submittedName>
        <fullName evidence="2">Uncharacterized protein</fullName>
    </submittedName>
</protein>
<feature type="region of interest" description="Disordered" evidence="1">
    <location>
        <begin position="237"/>
        <end position="259"/>
    </location>
</feature>
<feature type="compositionally biased region" description="Polar residues" evidence="1">
    <location>
        <begin position="43"/>
        <end position="54"/>
    </location>
</feature>
<name>A0A3A2Z7Z8_9EURO</name>
<dbReference type="AlphaFoldDB" id="A0A3A2Z7Z8"/>
<keyword evidence="3" id="KW-1185">Reference proteome</keyword>
<sequence length="354" mass="39513">MENAEILVHISAPSGASDDARYRAQVDAILGFQTVSRQNISLATSDHVEQSGSGSKDALSPAPANTSSAERREDLNPPGGLPQKCSVNDSLDTPVSVVPDSQPERTYPELENPQYLHSQPRSPSAKRRRVGSPASKDGSIPTASTLRPELPKDPKSSHLPNQRSSHLSLADLPLEIHPPSPPISTDPFTTHITPTLELLAKRLSISRIFKPTHQTRDLEILERGYWFIRINILHQAPSTNPPKTQPRNKEKETETPSTPNNWDITLFTRFWAFLSDFISRDGRAGWGVWCILEKAPINVPTEQIGISKSLTLKVYTWGEIASHIYLLLFLASERKIRKMRAQWRDCSEEVVVQM</sequence>
<accession>A0A3A2Z7Z8</accession>
<organism evidence="2 3">
    <name type="scientific">Aspergillus sclerotialis</name>
    <dbReference type="NCBI Taxonomy" id="2070753"/>
    <lineage>
        <taxon>Eukaryota</taxon>
        <taxon>Fungi</taxon>
        <taxon>Dikarya</taxon>
        <taxon>Ascomycota</taxon>
        <taxon>Pezizomycotina</taxon>
        <taxon>Eurotiomycetes</taxon>
        <taxon>Eurotiomycetidae</taxon>
        <taxon>Eurotiales</taxon>
        <taxon>Aspergillaceae</taxon>
        <taxon>Aspergillus</taxon>
        <taxon>Aspergillus subgen. Polypaecilum</taxon>
    </lineage>
</organism>
<comment type="caution">
    <text evidence="2">The sequence shown here is derived from an EMBL/GenBank/DDBJ whole genome shotgun (WGS) entry which is preliminary data.</text>
</comment>
<evidence type="ECO:0000313" key="2">
    <source>
        <dbReference type="EMBL" id="RJE18750.1"/>
    </source>
</evidence>
<proteinExistence type="predicted"/>
<dbReference type="Proteomes" id="UP000266188">
    <property type="component" value="Unassembled WGS sequence"/>
</dbReference>